<dbReference type="Gene3D" id="3.40.190.10">
    <property type="entry name" value="Periplasmic binding protein-like II"/>
    <property type="match status" value="2"/>
</dbReference>
<dbReference type="PANTHER" id="PTHR43649">
    <property type="entry name" value="ARABINOSE-BINDING PROTEIN-RELATED"/>
    <property type="match status" value="1"/>
</dbReference>
<keyword evidence="3" id="KW-0732">Signal</keyword>
<evidence type="ECO:0000313" key="6">
    <source>
        <dbReference type="Proteomes" id="UP000502706"/>
    </source>
</evidence>
<evidence type="ECO:0000256" key="3">
    <source>
        <dbReference type="ARBA" id="ARBA00022729"/>
    </source>
</evidence>
<dbReference type="PROSITE" id="PS51318">
    <property type="entry name" value="TAT"/>
    <property type="match status" value="1"/>
</dbReference>
<organism evidence="5 6">
    <name type="scientific">Rubrobacter marinus</name>
    <dbReference type="NCBI Taxonomy" id="2653852"/>
    <lineage>
        <taxon>Bacteria</taxon>
        <taxon>Bacillati</taxon>
        <taxon>Actinomycetota</taxon>
        <taxon>Rubrobacteria</taxon>
        <taxon>Rubrobacterales</taxon>
        <taxon>Rubrobacteraceae</taxon>
        <taxon>Rubrobacter</taxon>
    </lineage>
</organism>
<name>A0A6G8PVL8_9ACTN</name>
<sequence length="459" mass="49530">MAERSEGTRGDTTSVGAPGFGGRGMNRRDFLKLAGAGLAGASLLGVAGCGGGGGGGEGGVQEFTFSFGPDSSGSLQALVDRFNQQFEGQYRANYREMPADTGQYFDQIRTEFQGGGGDIDLIGGDVIWPAQLAAPGYIADLSDRFPEEERANFLEGPIESNTFEGAVYGVPWFTDAGMLYRRVDLLEQAGFTEPPATWDELKEQVRAVQEQVPDAPRYGFVFQGSNYEGAVVNGLEYIYSAGGRVLAEGSSDEVVIDSPESAEGLSIERSMVEEGIAPQAVANFTETESQEAFLQGDAIFCRNWPYLYALTTDPEGSQITPEQVGVSALPAAEGGESVSGLGGWNFYLNANSENQDAAYEFVRFATSAEQQKQRALDGSFLPTLKELYEDQEILDAVPVIALAPEALERTQPRPISPYYSDMSLRMAEQFNNNLTGNQTPEETVATLQEQLTEIVQQAQ</sequence>
<dbReference type="Proteomes" id="UP000502706">
    <property type="component" value="Chromosome"/>
</dbReference>
<proteinExistence type="inferred from homology"/>
<dbReference type="Pfam" id="PF01547">
    <property type="entry name" value="SBP_bac_1"/>
    <property type="match status" value="1"/>
</dbReference>
<dbReference type="RefSeq" id="WP_166395926.1">
    <property type="nucleotide sequence ID" value="NZ_CP045121.1"/>
</dbReference>
<protein>
    <submittedName>
        <fullName evidence="5">Extracellular solute-binding protein</fullName>
    </submittedName>
</protein>
<feature type="region of interest" description="Disordered" evidence="4">
    <location>
        <begin position="1"/>
        <end position="21"/>
    </location>
</feature>
<dbReference type="SUPFAM" id="SSF53850">
    <property type="entry name" value="Periplasmic binding protein-like II"/>
    <property type="match status" value="1"/>
</dbReference>
<evidence type="ECO:0000256" key="1">
    <source>
        <dbReference type="ARBA" id="ARBA00008520"/>
    </source>
</evidence>
<dbReference type="AlphaFoldDB" id="A0A6G8PVL8"/>
<keyword evidence="2" id="KW-0813">Transport</keyword>
<dbReference type="InterPro" id="IPR006059">
    <property type="entry name" value="SBP"/>
</dbReference>
<evidence type="ECO:0000256" key="2">
    <source>
        <dbReference type="ARBA" id="ARBA00022448"/>
    </source>
</evidence>
<dbReference type="InterPro" id="IPR050490">
    <property type="entry name" value="Bact_solute-bd_prot1"/>
</dbReference>
<comment type="similarity">
    <text evidence="1">Belongs to the bacterial solute-binding protein 1 family.</text>
</comment>
<dbReference type="KEGG" id="rmar:GBA65_06705"/>
<dbReference type="InterPro" id="IPR006311">
    <property type="entry name" value="TAT_signal"/>
</dbReference>
<dbReference type="EMBL" id="CP045121">
    <property type="protein sequence ID" value="QIN78250.1"/>
    <property type="molecule type" value="Genomic_DNA"/>
</dbReference>
<evidence type="ECO:0000256" key="4">
    <source>
        <dbReference type="SAM" id="MobiDB-lite"/>
    </source>
</evidence>
<evidence type="ECO:0000313" key="5">
    <source>
        <dbReference type="EMBL" id="QIN78250.1"/>
    </source>
</evidence>
<dbReference type="CDD" id="cd14750">
    <property type="entry name" value="PBP2_TMBP"/>
    <property type="match status" value="1"/>
</dbReference>
<accession>A0A6G8PVL8</accession>
<keyword evidence="6" id="KW-1185">Reference proteome</keyword>
<dbReference type="PANTHER" id="PTHR43649:SF34">
    <property type="entry name" value="ABC TRANSPORTER PERIPLASMIC-BINDING PROTEIN YCJN-RELATED"/>
    <property type="match status" value="1"/>
</dbReference>
<reference evidence="5 6" key="1">
    <citation type="submission" date="2019-10" db="EMBL/GenBank/DDBJ databases">
        <title>Rubrobacter sp nov SCSIO 52915 isolated from a deep-sea sediment in the South China Sea.</title>
        <authorList>
            <person name="Chen R.W."/>
        </authorList>
    </citation>
    <scope>NUCLEOTIDE SEQUENCE [LARGE SCALE GENOMIC DNA]</scope>
    <source>
        <strain evidence="5 6">SCSIO 52915</strain>
    </source>
</reference>
<gene>
    <name evidence="5" type="ORF">GBA65_06705</name>
</gene>